<dbReference type="RefSeq" id="WP_279966571.1">
    <property type="nucleotide sequence ID" value="NZ_CP122537.1"/>
</dbReference>
<name>A0ABY8LEA4_9RHOB</name>
<evidence type="ECO:0000256" key="1">
    <source>
        <dbReference type="ARBA" id="ARBA00004141"/>
    </source>
</evidence>
<protein>
    <submittedName>
        <fullName evidence="7">Isoprenylcysteine carboxylmethyltransferase family protein</fullName>
    </submittedName>
</protein>
<feature type="transmembrane region" description="Helical" evidence="6">
    <location>
        <begin position="108"/>
        <end position="128"/>
    </location>
</feature>
<feature type="transmembrane region" description="Helical" evidence="6">
    <location>
        <begin position="68"/>
        <end position="88"/>
    </location>
</feature>
<keyword evidence="4 6" id="KW-1133">Transmembrane helix</keyword>
<keyword evidence="5 6" id="KW-0472">Membrane</keyword>
<evidence type="ECO:0000256" key="5">
    <source>
        <dbReference type="ARBA" id="ARBA00023136"/>
    </source>
</evidence>
<evidence type="ECO:0000256" key="6">
    <source>
        <dbReference type="SAM" id="Phobius"/>
    </source>
</evidence>
<evidence type="ECO:0000256" key="3">
    <source>
        <dbReference type="ARBA" id="ARBA00022692"/>
    </source>
</evidence>
<dbReference type="PANTHER" id="PTHR31040:SF1">
    <property type="entry name" value="NURIM"/>
    <property type="match status" value="1"/>
</dbReference>
<comment type="similarity">
    <text evidence="2">Belongs to the nurim family.</text>
</comment>
<dbReference type="InterPro" id="IPR033580">
    <property type="entry name" value="Nurim-like"/>
</dbReference>
<sequence length="276" mass="30405">MSDQTSPMRRLIRLVTGALFPPPGARRILLAYLYGAICHAIFALAVIAMIVAMFFGMSESSGRVPYPWAILANAALILQFPIVHSLLLTKRGGKVLTALAPARHAGTLATTSFAIVAAIQLLALFALWTPSGIVWWRAEGWAFWAICAAYAGSWLLLMRSNYAAGVEVQSGALGWMSLAADRKPEFPAMPDTGPFRVIRQPIYVAFALTTWTVPVWTPDQLALAVTLTAYCLLAPRLKEKRYARRYGDRFRAYQQRVPYAIPDLTRPPLPKEGLDG</sequence>
<accession>A0ABY8LEA4</accession>
<comment type="subcellular location">
    <subcellularLocation>
        <location evidence="1">Membrane</location>
        <topology evidence="1">Multi-pass membrane protein</topology>
    </subcellularLocation>
</comment>
<feature type="transmembrane region" description="Helical" evidence="6">
    <location>
        <begin position="140"/>
        <end position="157"/>
    </location>
</feature>
<dbReference type="EMBL" id="CP122537">
    <property type="protein sequence ID" value="WGH79646.1"/>
    <property type="molecule type" value="Genomic_DNA"/>
</dbReference>
<evidence type="ECO:0000313" key="8">
    <source>
        <dbReference type="Proteomes" id="UP001243420"/>
    </source>
</evidence>
<reference evidence="7 8" key="1">
    <citation type="submission" date="2023-04" db="EMBL/GenBank/DDBJ databases">
        <title>Jannaschia ovalis sp. nov., a marine bacterium isolated from sea tidal flat.</title>
        <authorList>
            <person name="Kwon D.Y."/>
            <person name="Kim J.-J."/>
        </authorList>
    </citation>
    <scope>NUCLEOTIDE SEQUENCE [LARGE SCALE GENOMIC DNA]</scope>
    <source>
        <strain evidence="7 8">GRR-S6-38</strain>
    </source>
</reference>
<evidence type="ECO:0000256" key="2">
    <source>
        <dbReference type="ARBA" id="ARBA00010631"/>
    </source>
</evidence>
<keyword evidence="8" id="KW-1185">Reference proteome</keyword>
<evidence type="ECO:0000313" key="7">
    <source>
        <dbReference type="EMBL" id="WGH79646.1"/>
    </source>
</evidence>
<gene>
    <name evidence="7" type="ORF">P8627_05120</name>
</gene>
<organism evidence="7 8">
    <name type="scientific">Jannaschia ovalis</name>
    <dbReference type="NCBI Taxonomy" id="3038773"/>
    <lineage>
        <taxon>Bacteria</taxon>
        <taxon>Pseudomonadati</taxon>
        <taxon>Pseudomonadota</taxon>
        <taxon>Alphaproteobacteria</taxon>
        <taxon>Rhodobacterales</taxon>
        <taxon>Roseobacteraceae</taxon>
        <taxon>Jannaschia</taxon>
    </lineage>
</organism>
<dbReference type="Gene3D" id="1.20.120.1630">
    <property type="match status" value="1"/>
</dbReference>
<keyword evidence="3 6" id="KW-0812">Transmembrane</keyword>
<feature type="transmembrane region" description="Helical" evidence="6">
    <location>
        <begin position="29"/>
        <end position="56"/>
    </location>
</feature>
<dbReference type="Proteomes" id="UP001243420">
    <property type="component" value="Chromosome"/>
</dbReference>
<dbReference type="PANTHER" id="PTHR31040">
    <property type="entry name" value="NURIM"/>
    <property type="match status" value="1"/>
</dbReference>
<proteinExistence type="inferred from homology"/>
<evidence type="ECO:0000256" key="4">
    <source>
        <dbReference type="ARBA" id="ARBA00022989"/>
    </source>
</evidence>